<dbReference type="OrthoDB" id="3268560at2759"/>
<evidence type="ECO:0000256" key="4">
    <source>
        <dbReference type="ARBA" id="ARBA00035682"/>
    </source>
</evidence>
<evidence type="ECO:0000256" key="1">
    <source>
        <dbReference type="ARBA" id="ARBA00004173"/>
    </source>
</evidence>
<keyword evidence="8" id="KW-1185">Reference proteome</keyword>
<dbReference type="PANTHER" id="PTHR32035">
    <property type="entry name" value="AURORA KINASE A-INTERACTING PROTEIN"/>
    <property type="match status" value="1"/>
</dbReference>
<accession>A0A369JG75</accession>
<dbReference type="Pfam" id="PF08213">
    <property type="entry name" value="COX24_C"/>
    <property type="match status" value="1"/>
</dbReference>
<dbReference type="SMART" id="SM01155">
    <property type="entry name" value="DUF1713"/>
    <property type="match status" value="1"/>
</dbReference>
<dbReference type="GO" id="GO:0005739">
    <property type="term" value="C:mitochondrion"/>
    <property type="evidence" value="ECO:0007669"/>
    <property type="project" value="UniProtKB-SubCell"/>
</dbReference>
<dbReference type="EMBL" id="LUEZ02000055">
    <property type="protein sequence ID" value="RDB21159.1"/>
    <property type="molecule type" value="Genomic_DNA"/>
</dbReference>
<keyword evidence="2" id="KW-0496">Mitochondrion</keyword>
<feature type="region of interest" description="Disordered" evidence="5">
    <location>
        <begin position="26"/>
        <end position="121"/>
    </location>
</feature>
<evidence type="ECO:0000256" key="2">
    <source>
        <dbReference type="ARBA" id="ARBA00023128"/>
    </source>
</evidence>
<name>A0A369JG75_HYPMA</name>
<dbReference type="Proteomes" id="UP000076154">
    <property type="component" value="Unassembled WGS sequence"/>
</dbReference>
<dbReference type="InterPro" id="IPR013177">
    <property type="entry name" value="Ribosomal_mS38_C"/>
</dbReference>
<evidence type="ECO:0000259" key="6">
    <source>
        <dbReference type="SMART" id="SM01155"/>
    </source>
</evidence>
<dbReference type="AlphaFoldDB" id="A0A369JG75"/>
<comment type="caution">
    <text evidence="7">The sequence shown here is derived from an EMBL/GenBank/DDBJ whole genome shotgun (WGS) entry which is preliminary data.</text>
</comment>
<feature type="compositionally biased region" description="Low complexity" evidence="5">
    <location>
        <begin position="93"/>
        <end position="121"/>
    </location>
</feature>
<feature type="compositionally biased region" description="Low complexity" evidence="5">
    <location>
        <begin position="63"/>
        <end position="75"/>
    </location>
</feature>
<dbReference type="STRING" id="39966.A0A369JG75"/>
<feature type="region of interest" description="Disordered" evidence="5">
    <location>
        <begin position="267"/>
        <end position="294"/>
    </location>
</feature>
<comment type="similarity">
    <text evidence="3">Belongs to the mitochondrion-specific ribosomal protein mS38 family.</text>
</comment>
<evidence type="ECO:0000256" key="5">
    <source>
        <dbReference type="SAM" id="MobiDB-lite"/>
    </source>
</evidence>
<organism evidence="7 8">
    <name type="scientific">Hypsizygus marmoreus</name>
    <name type="common">White beech mushroom</name>
    <name type="synonym">Agaricus marmoreus</name>
    <dbReference type="NCBI Taxonomy" id="39966"/>
    <lineage>
        <taxon>Eukaryota</taxon>
        <taxon>Fungi</taxon>
        <taxon>Dikarya</taxon>
        <taxon>Basidiomycota</taxon>
        <taxon>Agaricomycotina</taxon>
        <taxon>Agaricomycetes</taxon>
        <taxon>Agaricomycetidae</taxon>
        <taxon>Agaricales</taxon>
        <taxon>Tricholomatineae</taxon>
        <taxon>Lyophyllaceae</taxon>
        <taxon>Hypsizygus</taxon>
    </lineage>
</organism>
<proteinExistence type="inferred from homology"/>
<feature type="compositionally biased region" description="Polar residues" evidence="5">
    <location>
        <begin position="47"/>
        <end position="62"/>
    </location>
</feature>
<evidence type="ECO:0000313" key="7">
    <source>
        <dbReference type="EMBL" id="RDB21159.1"/>
    </source>
</evidence>
<evidence type="ECO:0000313" key="8">
    <source>
        <dbReference type="Proteomes" id="UP000076154"/>
    </source>
</evidence>
<reference evidence="7" key="1">
    <citation type="submission" date="2018-04" db="EMBL/GenBank/DDBJ databases">
        <title>Whole genome sequencing of Hypsizygus marmoreus.</title>
        <authorList>
            <person name="Choi I.-G."/>
            <person name="Min B."/>
            <person name="Kim J.-G."/>
            <person name="Kim S."/>
            <person name="Oh Y.-L."/>
            <person name="Kong W.-S."/>
            <person name="Park H."/>
            <person name="Jeong J."/>
            <person name="Song E.-S."/>
        </authorList>
    </citation>
    <scope>NUCLEOTIDE SEQUENCE [LARGE SCALE GENOMIC DNA]</scope>
    <source>
        <strain evidence="7">51987-8</strain>
    </source>
</reference>
<gene>
    <name evidence="7" type="ORF">Hypma_011883</name>
</gene>
<evidence type="ECO:0000256" key="3">
    <source>
        <dbReference type="ARBA" id="ARBA00035647"/>
    </source>
</evidence>
<comment type="subcellular location">
    <subcellularLocation>
        <location evidence="1">Mitochondrion</location>
    </subcellularLocation>
</comment>
<sequence>MSAFARFLHPPPAARRAYSSFFSSKSGGGGRYFNSSKPPKVVVSNGAAKNNTASKVDSSAESQADGAQTQTGAGTVTNGSKPILNTGAEQSQSGKTPSSSSSSPASAATNGSATGASNGGPQYLGPTAEQFFFNRQHPVVNAKDFKLHQFFSLHRPLLLLSHPTSILDSAPQGIADLTDVNQTAASNANANAPWLLDEYPEASMDADAAAARQLTRALTINHAGASVAWEATLRKLGIDVDKESDRVNLQQQWDREWQEVMMDSVKRKRRKKMKKHKLKKRRKATRASRLKIGR</sequence>
<dbReference type="PANTHER" id="PTHR32035:SF3">
    <property type="entry name" value="SMALL RIBOSOMAL SUBUNIT PROTEIN MS38"/>
    <property type="match status" value="1"/>
</dbReference>
<protein>
    <recommendedName>
        <fullName evidence="4">Small ribosomal subunit protein mS38</fullName>
    </recommendedName>
</protein>
<feature type="domain" description="Ribosomal protein mS38 C-terminal" evidence="6">
    <location>
        <begin position="261"/>
        <end position="294"/>
    </location>
</feature>
<dbReference type="InParanoid" id="A0A369JG75"/>